<protein>
    <recommendedName>
        <fullName evidence="4">Cysteine desulfurase</fullName>
    </recommendedName>
</protein>
<dbReference type="GO" id="GO:0008483">
    <property type="term" value="F:transaminase activity"/>
    <property type="evidence" value="ECO:0007669"/>
    <property type="project" value="UniProtKB-KW"/>
</dbReference>
<dbReference type="InterPro" id="IPR000192">
    <property type="entry name" value="Aminotrans_V_dom"/>
</dbReference>
<accession>A0ABY5MX58</accession>
<evidence type="ECO:0000256" key="2">
    <source>
        <dbReference type="ARBA" id="ARBA00003120"/>
    </source>
</evidence>
<dbReference type="InterPro" id="IPR015421">
    <property type="entry name" value="PyrdxlP-dep_Trfase_major"/>
</dbReference>
<dbReference type="Gene3D" id="1.10.260.50">
    <property type="match status" value="1"/>
</dbReference>
<comment type="cofactor">
    <cofactor evidence="1">
        <name>pyridoxal 5'-phosphate</name>
        <dbReference type="ChEBI" id="CHEBI:597326"/>
    </cofactor>
</comment>
<dbReference type="InterPro" id="IPR015422">
    <property type="entry name" value="PyrdxlP-dep_Trfase_small"/>
</dbReference>
<dbReference type="Pfam" id="PF00266">
    <property type="entry name" value="Aminotran_5"/>
    <property type="match status" value="1"/>
</dbReference>
<comment type="similarity">
    <text evidence="3">Belongs to the class-V pyridoxal-phosphate-dependent aminotransferase family. NifS/IscS subfamily.</text>
</comment>
<evidence type="ECO:0000256" key="4">
    <source>
        <dbReference type="ARBA" id="ARBA00013558"/>
    </source>
</evidence>
<keyword evidence="13" id="KW-1185">Reference proteome</keyword>
<dbReference type="InterPro" id="IPR016454">
    <property type="entry name" value="Cysteine_dSase"/>
</dbReference>
<dbReference type="EMBL" id="CP097253">
    <property type="protein sequence ID" value="UUR08549.1"/>
    <property type="molecule type" value="Genomic_DNA"/>
</dbReference>
<evidence type="ECO:0000259" key="11">
    <source>
        <dbReference type="Pfam" id="PF00266"/>
    </source>
</evidence>
<evidence type="ECO:0000256" key="5">
    <source>
        <dbReference type="ARBA" id="ARBA00022679"/>
    </source>
</evidence>
<dbReference type="SUPFAM" id="SSF53383">
    <property type="entry name" value="PLP-dependent transferases"/>
    <property type="match status" value="1"/>
</dbReference>
<comment type="function">
    <text evidence="2">Catalyzes the removal of elemental sulfur atoms from cysteine to produce alanine. Seems to participate in the biosynthesis of the nitrogenase metalloclusters by providing the inorganic sulfur required for the Fe-S core formation.</text>
</comment>
<evidence type="ECO:0000313" key="12">
    <source>
        <dbReference type="EMBL" id="UUR08549.1"/>
    </source>
</evidence>
<evidence type="ECO:0000256" key="7">
    <source>
        <dbReference type="ARBA" id="ARBA00022898"/>
    </source>
</evidence>
<comment type="catalytic activity">
    <reaction evidence="10">
        <text>(sulfur carrier)-H + L-cysteine = (sulfur carrier)-SH + L-alanine</text>
        <dbReference type="Rhea" id="RHEA:43892"/>
        <dbReference type="Rhea" id="RHEA-COMP:14737"/>
        <dbReference type="Rhea" id="RHEA-COMP:14739"/>
        <dbReference type="ChEBI" id="CHEBI:29917"/>
        <dbReference type="ChEBI" id="CHEBI:35235"/>
        <dbReference type="ChEBI" id="CHEBI:57972"/>
        <dbReference type="ChEBI" id="CHEBI:64428"/>
        <dbReference type="EC" id="2.8.1.7"/>
    </reaction>
</comment>
<feature type="domain" description="Aminotransferase class V" evidence="11">
    <location>
        <begin position="6"/>
        <end position="345"/>
    </location>
</feature>
<dbReference type="Proteomes" id="UP000831921">
    <property type="component" value="Chromosome"/>
</dbReference>
<dbReference type="RefSeq" id="WP_249504324.1">
    <property type="nucleotide sequence ID" value="NZ_CP097253.1"/>
</dbReference>
<evidence type="ECO:0000256" key="10">
    <source>
        <dbReference type="ARBA" id="ARBA00050776"/>
    </source>
</evidence>
<evidence type="ECO:0000256" key="8">
    <source>
        <dbReference type="ARBA" id="ARBA00023004"/>
    </source>
</evidence>
<evidence type="ECO:0000256" key="1">
    <source>
        <dbReference type="ARBA" id="ARBA00001933"/>
    </source>
</evidence>
<evidence type="ECO:0000256" key="3">
    <source>
        <dbReference type="ARBA" id="ARBA00006490"/>
    </source>
</evidence>
<proteinExistence type="inferred from homology"/>
<evidence type="ECO:0000313" key="13">
    <source>
        <dbReference type="Proteomes" id="UP000831921"/>
    </source>
</evidence>
<gene>
    <name evidence="12" type="ORF">M1K48_02595</name>
</gene>
<evidence type="ECO:0000256" key="6">
    <source>
        <dbReference type="ARBA" id="ARBA00022723"/>
    </source>
</evidence>
<keyword evidence="7" id="KW-0663">Pyridoxal phosphate</keyword>
<reference evidence="12 13" key="1">
    <citation type="submission" date="2022-05" db="EMBL/GenBank/DDBJ databases">
        <title>S8-45 Sphingomonas ultraviolaceadurans.</title>
        <authorList>
            <person name="Liu Y."/>
        </authorList>
    </citation>
    <scope>NUCLEOTIDE SEQUENCE [LARGE SCALE GENOMIC DNA]</scope>
    <source>
        <strain evidence="12 13">S8-45</strain>
    </source>
</reference>
<sequence length="361" mass="37712">MSRPRIYLDHAATTPVLPQARAAMAEALERWANPSSPHAEGRAAKAALEDARRRIKAALGWSGDLIFTATASEAAALAFRRCHEVGPKPALSTVEHDAIRSQVPEGEGWNLHVDENGLLAPDGLSTWLHLGGRGLIAVQHANSETGVVQPIAQIGEAVDAAGSFLLVDCAQSAGKLPMPPADLIIVSSSKVGGPPGAAALLVRDLKLLVPTGGQERGYRRGTENLPAILGWAAALEADAWDFDRLNRLRARLDVRLMCEGAEIVGQGAGRLPTIGAYAMEHMSAMAQLVQFDALGFAVSAGSACSSGKVKTSHVLAAMGAPPEFADKVIRVSFGPTTSEAEVDAFANAWTSLAASSKARAA</sequence>
<evidence type="ECO:0000256" key="9">
    <source>
        <dbReference type="ARBA" id="ARBA00023014"/>
    </source>
</evidence>
<keyword evidence="8" id="KW-0408">Iron</keyword>
<dbReference type="Gene3D" id="3.40.640.10">
    <property type="entry name" value="Type I PLP-dependent aspartate aminotransferase-like (Major domain)"/>
    <property type="match status" value="1"/>
</dbReference>
<dbReference type="PANTHER" id="PTHR11601:SF34">
    <property type="entry name" value="CYSTEINE DESULFURASE"/>
    <property type="match status" value="1"/>
</dbReference>
<dbReference type="PIRSF" id="PIRSF005572">
    <property type="entry name" value="NifS"/>
    <property type="match status" value="1"/>
</dbReference>
<dbReference type="PANTHER" id="PTHR11601">
    <property type="entry name" value="CYSTEINE DESULFURYLASE FAMILY MEMBER"/>
    <property type="match status" value="1"/>
</dbReference>
<keyword evidence="6" id="KW-0479">Metal-binding</keyword>
<dbReference type="Gene3D" id="3.90.1150.10">
    <property type="entry name" value="Aspartate Aminotransferase, domain 1"/>
    <property type="match status" value="1"/>
</dbReference>
<keyword evidence="9" id="KW-0411">Iron-sulfur</keyword>
<keyword evidence="5" id="KW-0808">Transferase</keyword>
<keyword evidence="12" id="KW-0032">Aminotransferase</keyword>
<name>A0ABY5MX58_9SPHN</name>
<organism evidence="12 13">
    <name type="scientific">Sphingomonas glaciei</name>
    <dbReference type="NCBI Taxonomy" id="2938948"/>
    <lineage>
        <taxon>Bacteria</taxon>
        <taxon>Pseudomonadati</taxon>
        <taxon>Pseudomonadota</taxon>
        <taxon>Alphaproteobacteria</taxon>
        <taxon>Sphingomonadales</taxon>
        <taxon>Sphingomonadaceae</taxon>
        <taxon>Sphingomonas</taxon>
    </lineage>
</organism>
<dbReference type="InterPro" id="IPR015424">
    <property type="entry name" value="PyrdxlP-dep_Trfase"/>
</dbReference>